<gene>
    <name evidence="10" type="ORF">CYNAS_LOCUS5201</name>
</gene>
<dbReference type="GO" id="GO:0008017">
    <property type="term" value="F:microtubule binding"/>
    <property type="evidence" value="ECO:0007669"/>
    <property type="project" value="InterPro"/>
</dbReference>
<dbReference type="GO" id="GO:0005874">
    <property type="term" value="C:microtubule"/>
    <property type="evidence" value="ECO:0007669"/>
    <property type="project" value="UniProtKB-KW"/>
</dbReference>
<evidence type="ECO:0000259" key="9">
    <source>
        <dbReference type="PROSITE" id="PS50067"/>
    </source>
</evidence>
<dbReference type="GO" id="GO:0003777">
    <property type="term" value="F:microtubule motor activity"/>
    <property type="evidence" value="ECO:0007669"/>
    <property type="project" value="InterPro"/>
</dbReference>
<keyword evidence="3" id="KW-0493">Microtubule</keyword>
<dbReference type="PRINTS" id="PR00380">
    <property type="entry name" value="KINESINHEAVY"/>
</dbReference>
<keyword evidence="5 8" id="KW-0067">ATP-binding</keyword>
<evidence type="ECO:0000313" key="11">
    <source>
        <dbReference type="Proteomes" id="UP001176961"/>
    </source>
</evidence>
<dbReference type="GO" id="GO:0007018">
    <property type="term" value="P:microtubule-based movement"/>
    <property type="evidence" value="ECO:0007669"/>
    <property type="project" value="InterPro"/>
</dbReference>
<evidence type="ECO:0000256" key="3">
    <source>
        <dbReference type="ARBA" id="ARBA00022701"/>
    </source>
</evidence>
<evidence type="ECO:0000256" key="6">
    <source>
        <dbReference type="ARBA" id="ARBA00023175"/>
    </source>
</evidence>
<comment type="caution">
    <text evidence="10">The sequence shown here is derived from an EMBL/GenBank/DDBJ whole genome shotgun (WGS) entry which is preliminary data.</text>
</comment>
<dbReference type="InterPro" id="IPR027640">
    <property type="entry name" value="Kinesin-like_fam"/>
</dbReference>
<name>A0AA36DSW2_CYLNA</name>
<evidence type="ECO:0000313" key="10">
    <source>
        <dbReference type="EMBL" id="CAJ0593218.1"/>
    </source>
</evidence>
<sequence length="419" mass="47339">MTQQEINNRFTVCVRKRPLSESEKSRKEAEVVAIPSHNCVIVEQPRIKLDLTKHVKMHKFQFDHIFDEIASNETVYKSTAQPLVKTIFKQGFAACFACGQRGSGKTYTMSGDLTNGNQNYASSMYAMSASDVLEMQDSEDYKNLGLTVSCSFYEIYGEKNGRKKVQLVGLEEVPIHCKDDVLHLLKQGTEMRAVESNSAHQSRNSHAVFQIILKRNRKLWGKFSLIDLASDSRDDLAKSDRQTQMKESEVCESLFALKECLRAMASNSQYVPFRASKLTLLLRDLLLKPNARICMIATVNPGISSCKQTINNLRFANGVREFAKEGENSGPTNEMLVSVLAAAKNDALFSCYLFDKSMTYWVEKNRSICSKNMDDDGIDQVINLISSMSSDLSRYLGQLKKWQELKAAVKMSKKTAPYW</sequence>
<dbReference type="SUPFAM" id="SSF52540">
    <property type="entry name" value="P-loop containing nucleoside triphosphate hydrolases"/>
    <property type="match status" value="1"/>
</dbReference>
<evidence type="ECO:0000256" key="8">
    <source>
        <dbReference type="PROSITE-ProRule" id="PRU00283"/>
    </source>
</evidence>
<keyword evidence="4 8" id="KW-0547">Nucleotide-binding</keyword>
<dbReference type="PROSITE" id="PS50067">
    <property type="entry name" value="KINESIN_MOTOR_2"/>
    <property type="match status" value="1"/>
</dbReference>
<keyword evidence="11" id="KW-1185">Reference proteome</keyword>
<dbReference type="PANTHER" id="PTHR47971">
    <property type="entry name" value="KINESIN-RELATED PROTEIN 6"/>
    <property type="match status" value="1"/>
</dbReference>
<reference evidence="10" key="1">
    <citation type="submission" date="2023-07" db="EMBL/GenBank/DDBJ databases">
        <authorList>
            <consortium name="CYATHOMIX"/>
        </authorList>
    </citation>
    <scope>NUCLEOTIDE SEQUENCE</scope>
    <source>
        <strain evidence="10">N/A</strain>
    </source>
</reference>
<feature type="binding site" evidence="8">
    <location>
        <begin position="99"/>
        <end position="106"/>
    </location>
    <ligand>
        <name>ATP</name>
        <dbReference type="ChEBI" id="CHEBI:30616"/>
    </ligand>
</feature>
<dbReference type="Proteomes" id="UP001176961">
    <property type="component" value="Unassembled WGS sequence"/>
</dbReference>
<evidence type="ECO:0000256" key="1">
    <source>
        <dbReference type="ARBA" id="ARBA00004245"/>
    </source>
</evidence>
<dbReference type="InterPro" id="IPR001752">
    <property type="entry name" value="Kinesin_motor_dom"/>
</dbReference>
<comment type="subcellular location">
    <subcellularLocation>
        <location evidence="1">Cytoplasm</location>
        <location evidence="1">Cytoskeleton</location>
    </subcellularLocation>
</comment>
<dbReference type="SMART" id="SM00129">
    <property type="entry name" value="KISc"/>
    <property type="match status" value="1"/>
</dbReference>
<proteinExistence type="inferred from homology"/>
<keyword evidence="6 8" id="KW-0505">Motor protein</keyword>
<dbReference type="Gene3D" id="3.40.850.10">
    <property type="entry name" value="Kinesin motor domain"/>
    <property type="match status" value="1"/>
</dbReference>
<keyword evidence="2" id="KW-0963">Cytoplasm</keyword>
<protein>
    <recommendedName>
        <fullName evidence="9">Kinesin motor domain-containing protein</fullName>
    </recommendedName>
</protein>
<dbReference type="Pfam" id="PF00225">
    <property type="entry name" value="Kinesin"/>
    <property type="match status" value="1"/>
</dbReference>
<dbReference type="PANTHER" id="PTHR47971:SF8">
    <property type="entry name" value="KINESIN-LIKE PROTEIN"/>
    <property type="match status" value="1"/>
</dbReference>
<keyword evidence="7" id="KW-0206">Cytoskeleton</keyword>
<evidence type="ECO:0000256" key="2">
    <source>
        <dbReference type="ARBA" id="ARBA00022490"/>
    </source>
</evidence>
<evidence type="ECO:0000256" key="4">
    <source>
        <dbReference type="ARBA" id="ARBA00022741"/>
    </source>
</evidence>
<evidence type="ECO:0000256" key="7">
    <source>
        <dbReference type="ARBA" id="ARBA00023212"/>
    </source>
</evidence>
<organism evidence="10 11">
    <name type="scientific">Cylicocyclus nassatus</name>
    <name type="common">Nematode worm</name>
    <dbReference type="NCBI Taxonomy" id="53992"/>
    <lineage>
        <taxon>Eukaryota</taxon>
        <taxon>Metazoa</taxon>
        <taxon>Ecdysozoa</taxon>
        <taxon>Nematoda</taxon>
        <taxon>Chromadorea</taxon>
        <taxon>Rhabditida</taxon>
        <taxon>Rhabditina</taxon>
        <taxon>Rhabditomorpha</taxon>
        <taxon>Strongyloidea</taxon>
        <taxon>Strongylidae</taxon>
        <taxon>Cylicocyclus</taxon>
    </lineage>
</organism>
<dbReference type="GO" id="GO:0005524">
    <property type="term" value="F:ATP binding"/>
    <property type="evidence" value="ECO:0007669"/>
    <property type="project" value="UniProtKB-UniRule"/>
</dbReference>
<dbReference type="GO" id="GO:0007019">
    <property type="term" value="P:microtubule depolymerization"/>
    <property type="evidence" value="ECO:0007669"/>
    <property type="project" value="TreeGrafter"/>
</dbReference>
<dbReference type="EMBL" id="CATQJL010000112">
    <property type="protein sequence ID" value="CAJ0593218.1"/>
    <property type="molecule type" value="Genomic_DNA"/>
</dbReference>
<evidence type="ECO:0000256" key="5">
    <source>
        <dbReference type="ARBA" id="ARBA00022840"/>
    </source>
</evidence>
<comment type="similarity">
    <text evidence="8">Belongs to the TRAFAC class myosin-kinesin ATPase superfamily. Kinesin family.</text>
</comment>
<accession>A0AA36DSW2</accession>
<feature type="domain" description="Kinesin motor" evidence="9">
    <location>
        <begin position="9"/>
        <end position="322"/>
    </location>
</feature>
<dbReference type="AlphaFoldDB" id="A0AA36DSW2"/>
<dbReference type="InterPro" id="IPR027417">
    <property type="entry name" value="P-loop_NTPase"/>
</dbReference>
<dbReference type="InterPro" id="IPR036961">
    <property type="entry name" value="Kinesin_motor_dom_sf"/>
</dbReference>